<evidence type="ECO:0000256" key="1">
    <source>
        <dbReference type="SAM" id="SignalP"/>
    </source>
</evidence>
<sequence>MLCCPTGSPLVPLFAALMSNVSRLVWCGLLSGQWAHQSLPWDAEAPVPIGDGLRCVRVAASRSASSGPAANRLARYGPLPLQIYQTVSKVNGAGRSHYREPLQESGAPLGLLSEPYEKAQIDRRLWDVMDRSRCPHAPHRHFSELERREPPEHCMVCLQLHYARRGVSRCAAASHTWVARLGPERGL</sequence>
<reference evidence="2" key="1">
    <citation type="submission" date="2023-06" db="EMBL/GenBank/DDBJ databases">
        <title>Genome-scale phylogeny and comparative genomics of the fungal order Sordariales.</title>
        <authorList>
            <consortium name="Lawrence Berkeley National Laboratory"/>
            <person name="Hensen N."/>
            <person name="Bonometti L."/>
            <person name="Westerberg I."/>
            <person name="Brannstrom I.O."/>
            <person name="Guillou S."/>
            <person name="Cros-Aarteil S."/>
            <person name="Calhoun S."/>
            <person name="Haridas S."/>
            <person name="Kuo A."/>
            <person name="Mondo S."/>
            <person name="Pangilinan J."/>
            <person name="Riley R."/>
            <person name="LaButti K."/>
            <person name="Andreopoulos B."/>
            <person name="Lipzen A."/>
            <person name="Chen C."/>
            <person name="Yanf M."/>
            <person name="Daum C."/>
            <person name="Ng V."/>
            <person name="Clum A."/>
            <person name="Steindorff A."/>
            <person name="Ohm R."/>
            <person name="Martin F."/>
            <person name="Silar P."/>
            <person name="Natvig D."/>
            <person name="Lalanne C."/>
            <person name="Gautier V."/>
            <person name="Ament-velasquez S.L."/>
            <person name="Kruys A."/>
            <person name="Hutchinson M.I."/>
            <person name="Powell A.J."/>
            <person name="Barry K."/>
            <person name="Miller A.N."/>
            <person name="Grigoriev I.V."/>
            <person name="Debuchy R."/>
            <person name="Gladieux P."/>
            <person name="Thoren M.H."/>
            <person name="Johannesson H."/>
        </authorList>
    </citation>
    <scope>NUCLEOTIDE SEQUENCE</scope>
    <source>
        <strain evidence="2">SMH2392-1A</strain>
    </source>
</reference>
<evidence type="ECO:0000313" key="3">
    <source>
        <dbReference type="Proteomes" id="UP001172101"/>
    </source>
</evidence>
<dbReference type="RefSeq" id="XP_060293178.1">
    <property type="nucleotide sequence ID" value="XM_060434934.1"/>
</dbReference>
<comment type="caution">
    <text evidence="2">The sequence shown here is derived from an EMBL/GenBank/DDBJ whole genome shotgun (WGS) entry which is preliminary data.</text>
</comment>
<name>A0AA40A5Y4_9PEZI</name>
<keyword evidence="1" id="KW-0732">Signal</keyword>
<proteinExistence type="predicted"/>
<feature type="signal peptide" evidence="1">
    <location>
        <begin position="1"/>
        <end position="27"/>
    </location>
</feature>
<dbReference type="AlphaFoldDB" id="A0AA40A5Y4"/>
<organism evidence="2 3">
    <name type="scientific">Lasiosphaeria miniovina</name>
    <dbReference type="NCBI Taxonomy" id="1954250"/>
    <lineage>
        <taxon>Eukaryota</taxon>
        <taxon>Fungi</taxon>
        <taxon>Dikarya</taxon>
        <taxon>Ascomycota</taxon>
        <taxon>Pezizomycotina</taxon>
        <taxon>Sordariomycetes</taxon>
        <taxon>Sordariomycetidae</taxon>
        <taxon>Sordariales</taxon>
        <taxon>Lasiosphaeriaceae</taxon>
        <taxon>Lasiosphaeria</taxon>
    </lineage>
</organism>
<gene>
    <name evidence="2" type="ORF">B0T26DRAFT_427734</name>
</gene>
<dbReference type="Proteomes" id="UP001172101">
    <property type="component" value="Unassembled WGS sequence"/>
</dbReference>
<evidence type="ECO:0000313" key="2">
    <source>
        <dbReference type="EMBL" id="KAK0709874.1"/>
    </source>
</evidence>
<protein>
    <submittedName>
        <fullName evidence="2">Uncharacterized protein</fullName>
    </submittedName>
</protein>
<keyword evidence="3" id="KW-1185">Reference proteome</keyword>
<accession>A0AA40A5Y4</accession>
<dbReference type="EMBL" id="JAUIRO010000006">
    <property type="protein sequence ID" value="KAK0709874.1"/>
    <property type="molecule type" value="Genomic_DNA"/>
</dbReference>
<feature type="chain" id="PRO_5041403089" evidence="1">
    <location>
        <begin position="28"/>
        <end position="187"/>
    </location>
</feature>
<dbReference type="GeneID" id="85318204"/>